<feature type="region of interest" description="Disordered" evidence="1">
    <location>
        <begin position="63"/>
        <end position="96"/>
    </location>
</feature>
<name>A0A6J5YXX5_9ZZZZ</name>
<proteinExistence type="predicted"/>
<dbReference type="EMBL" id="CAESAN010000003">
    <property type="protein sequence ID" value="CAB4334336.1"/>
    <property type="molecule type" value="Genomic_DNA"/>
</dbReference>
<evidence type="ECO:0000256" key="1">
    <source>
        <dbReference type="SAM" id="MobiDB-lite"/>
    </source>
</evidence>
<keyword evidence="2" id="KW-0472">Membrane</keyword>
<keyword evidence="2" id="KW-1133">Transmembrane helix</keyword>
<accession>A0A6J5YXX5</accession>
<feature type="transmembrane region" description="Helical" evidence="2">
    <location>
        <begin position="27"/>
        <end position="49"/>
    </location>
</feature>
<sequence>MWKRPGTNGAVNSHIATAADFMRRHRFALVVAVALALQALTLLAAMTAADNAEMAMWAAEEAKDAAEEASNEASRAASSCDDTLSAARSTRDLCTR</sequence>
<evidence type="ECO:0000256" key="2">
    <source>
        <dbReference type="SAM" id="Phobius"/>
    </source>
</evidence>
<evidence type="ECO:0000313" key="3">
    <source>
        <dbReference type="EMBL" id="CAB4334336.1"/>
    </source>
</evidence>
<protein>
    <submittedName>
        <fullName evidence="3">Unannotated protein</fullName>
    </submittedName>
</protein>
<gene>
    <name evidence="3" type="ORF">UFOPK3547_00060</name>
</gene>
<dbReference type="AlphaFoldDB" id="A0A6J5YXX5"/>
<keyword evidence="2" id="KW-0812">Transmembrane</keyword>
<reference evidence="3" key="1">
    <citation type="submission" date="2020-05" db="EMBL/GenBank/DDBJ databases">
        <authorList>
            <person name="Chiriac C."/>
            <person name="Salcher M."/>
            <person name="Ghai R."/>
            <person name="Kavagutti S V."/>
        </authorList>
    </citation>
    <scope>NUCLEOTIDE SEQUENCE</scope>
</reference>
<organism evidence="3">
    <name type="scientific">freshwater metagenome</name>
    <dbReference type="NCBI Taxonomy" id="449393"/>
    <lineage>
        <taxon>unclassified sequences</taxon>
        <taxon>metagenomes</taxon>
        <taxon>ecological metagenomes</taxon>
    </lineage>
</organism>